<dbReference type="Proteomes" id="UP000240717">
    <property type="component" value="Unassembled WGS sequence"/>
</dbReference>
<evidence type="ECO:0000256" key="4">
    <source>
        <dbReference type="ARBA" id="ARBA00022989"/>
    </source>
</evidence>
<dbReference type="STRING" id="1194526.A284_11605"/>
<dbReference type="PANTHER" id="PTHR46795">
    <property type="entry name" value="ABC TRANSPORTER PERMEASE-RELATED-RELATED"/>
    <property type="match status" value="1"/>
</dbReference>
<feature type="transmembrane region" description="Helical" evidence="6">
    <location>
        <begin position="562"/>
        <end position="585"/>
    </location>
</feature>
<dbReference type="GO" id="GO:0055085">
    <property type="term" value="P:transmembrane transport"/>
    <property type="evidence" value="ECO:0007669"/>
    <property type="project" value="UniProtKB-UniRule"/>
</dbReference>
<comment type="similarity">
    <text evidence="6">Belongs to the ABC-4 integral membrane protein family.</text>
</comment>
<evidence type="ECO:0000313" key="8">
    <source>
        <dbReference type="EMBL" id="PTI50954.1"/>
    </source>
</evidence>
<evidence type="ECO:0000256" key="5">
    <source>
        <dbReference type="ARBA" id="ARBA00023136"/>
    </source>
</evidence>
<dbReference type="InterPro" id="IPR003838">
    <property type="entry name" value="ABC3_permease_C"/>
</dbReference>
<evidence type="ECO:0000313" key="9">
    <source>
        <dbReference type="Proteomes" id="UP000240717"/>
    </source>
</evidence>
<comment type="caution">
    <text evidence="8">The sequence shown here is derived from an EMBL/GenBank/DDBJ whole genome shotgun (WGS) entry which is preliminary data.</text>
</comment>
<dbReference type="AlphaFoldDB" id="A0A2T4Q087"/>
<dbReference type="PIRSF" id="PIRSF018968">
    <property type="entry name" value="ABC_permease_BceB"/>
    <property type="match status" value="1"/>
</dbReference>
<dbReference type="InterPro" id="IPR052536">
    <property type="entry name" value="ABC-4_Integral_Memb_Prot"/>
</dbReference>
<accession>A0A2T4Q087</accession>
<name>A0A2T4Q087_STAWA</name>
<feature type="transmembrane region" description="Helical" evidence="6">
    <location>
        <begin position="506"/>
        <end position="528"/>
    </location>
</feature>
<keyword evidence="2 6" id="KW-1003">Cell membrane</keyword>
<dbReference type="EMBL" id="PZEV01000019">
    <property type="protein sequence ID" value="PTI50954.1"/>
    <property type="molecule type" value="Genomic_DNA"/>
</dbReference>
<feature type="transmembrane region" description="Helical" evidence="6">
    <location>
        <begin position="109"/>
        <end position="133"/>
    </location>
</feature>
<organism evidence="8 9">
    <name type="scientific">Staphylococcus warneri</name>
    <dbReference type="NCBI Taxonomy" id="1292"/>
    <lineage>
        <taxon>Bacteria</taxon>
        <taxon>Bacillati</taxon>
        <taxon>Bacillota</taxon>
        <taxon>Bacilli</taxon>
        <taxon>Bacillales</taxon>
        <taxon>Staphylococcaceae</taxon>
        <taxon>Staphylococcus</taxon>
    </lineage>
</organism>
<keyword evidence="4 6" id="KW-1133">Transmembrane helix</keyword>
<evidence type="ECO:0000259" key="7">
    <source>
        <dbReference type="Pfam" id="PF02687"/>
    </source>
</evidence>
<reference evidence="8 9" key="1">
    <citation type="journal article" date="2016" name="Front. Microbiol.">
        <title>Comprehensive Phylogenetic Analysis of Bovine Non-aureus Staphylococci Species Based on Whole-Genome Sequencing.</title>
        <authorList>
            <person name="Naushad S."/>
            <person name="Barkema H.W."/>
            <person name="Luby C."/>
            <person name="Condas L.A."/>
            <person name="Nobrega D.B."/>
            <person name="Carson D.A."/>
            <person name="De Buck J."/>
        </authorList>
    </citation>
    <scope>NUCLEOTIDE SEQUENCE [LARGE SCALE GENOMIC DNA]</scope>
    <source>
        <strain evidence="8 9">SNUC 2993</strain>
    </source>
</reference>
<evidence type="ECO:0000256" key="3">
    <source>
        <dbReference type="ARBA" id="ARBA00022692"/>
    </source>
</evidence>
<dbReference type="Pfam" id="PF02687">
    <property type="entry name" value="FtsX"/>
    <property type="match status" value="1"/>
</dbReference>
<proteinExistence type="inferred from homology"/>
<evidence type="ECO:0000256" key="1">
    <source>
        <dbReference type="ARBA" id="ARBA00004651"/>
    </source>
</evidence>
<feature type="transmembrane region" description="Helical" evidence="6">
    <location>
        <begin position="153"/>
        <end position="175"/>
    </location>
</feature>
<keyword evidence="3 6" id="KW-0812">Transmembrane</keyword>
<evidence type="ECO:0000256" key="2">
    <source>
        <dbReference type="ARBA" id="ARBA00022475"/>
    </source>
</evidence>
<sequence length="626" mass="70638">MSFNQITLKNLRMNIKHYGIYLFSLLLSIILYFSFTTLQFTHSINNNNALAIIKKGASVGSVFLFIIIVIFLMYANHLFIKRRTQEFALFQLIGLTRSNILRMLCIEQLTIFLITGVLGVMIGIFGSQLLLYIASKLMHLTIKLTIGFEPMALSLTLLLLIIAFTLILFQSYIFLKKRSILALMKDRRQTEATKVKITFLEVISGLLGIAMIVLGYYMATEMFGTFKQLTLSMTSPFIILFLTVVGAYLFFRSTVSLIFKSIKHFKHGHVSITDVVFTASIMHRMKKNAMSLTIIAVISAVTVSVLCFATITQENSNNTFKSIAPQDFNLTTEKQAQLLKKQLEKNHINYHTKTYESISPKSVEDKVLTLKNDSESMAIHNVLVPNDNLKGTDAIITNTKNTPGIMEVHINQTVTVKGKQQQTFKVTKEDKNKILPLDLTSNMPAIEVSRAEFNKLKTADITHNIYGISLDHHQDMKQATHIAKSIDPNIQSQNEIKKDLDATNGILVFVTSFLGLSFLIAAGCIIYIKQIDETENEIDHFRILNRMGFTHHDMLKGLTLKIIFNFGLPLIIALLHALFAAIAFMKLMGNVSYTTIIIVMIVYTIVYFAFALIGFLHSSRVIKKAI</sequence>
<feature type="domain" description="ABC3 transporter permease C-terminal" evidence="7">
    <location>
        <begin position="60"/>
        <end position="178"/>
    </location>
</feature>
<feature type="transmembrane region" description="Helical" evidence="6">
    <location>
        <begin position="52"/>
        <end position="75"/>
    </location>
</feature>
<feature type="transmembrane region" description="Helical" evidence="6">
    <location>
        <begin position="591"/>
        <end position="616"/>
    </location>
</feature>
<dbReference type="RefSeq" id="WP_107532952.1">
    <property type="nucleotide sequence ID" value="NZ_PZEV01000019.1"/>
</dbReference>
<evidence type="ECO:0000256" key="6">
    <source>
        <dbReference type="PIRNR" id="PIRNR018968"/>
    </source>
</evidence>
<keyword evidence="6" id="KW-0813">Transport</keyword>
<feature type="transmembrane region" description="Helical" evidence="6">
    <location>
        <begin position="20"/>
        <end position="40"/>
    </location>
</feature>
<protein>
    <submittedName>
        <fullName evidence="8">Bacitracin ABC transporter permease</fullName>
    </submittedName>
</protein>
<keyword evidence="5 6" id="KW-0472">Membrane</keyword>
<feature type="transmembrane region" description="Helical" evidence="6">
    <location>
        <begin position="195"/>
        <end position="217"/>
    </location>
</feature>
<dbReference type="GO" id="GO:0005886">
    <property type="term" value="C:plasma membrane"/>
    <property type="evidence" value="ECO:0007669"/>
    <property type="project" value="UniProtKB-SubCell"/>
</dbReference>
<feature type="transmembrane region" description="Helical" evidence="6">
    <location>
        <begin position="289"/>
        <end position="311"/>
    </location>
</feature>
<dbReference type="InterPro" id="IPR027022">
    <property type="entry name" value="ABC_permease_BceB-typ"/>
</dbReference>
<gene>
    <name evidence="8" type="ORF">BU085_06835</name>
</gene>
<comment type="subcellular location">
    <subcellularLocation>
        <location evidence="1 6">Cell membrane</location>
        <topology evidence="1 6">Multi-pass membrane protein</topology>
    </subcellularLocation>
</comment>
<feature type="transmembrane region" description="Helical" evidence="6">
    <location>
        <begin position="237"/>
        <end position="259"/>
    </location>
</feature>
<dbReference type="PANTHER" id="PTHR46795:SF3">
    <property type="entry name" value="ABC TRANSPORTER PERMEASE"/>
    <property type="match status" value="1"/>
</dbReference>